<keyword evidence="5" id="KW-1185">Reference proteome</keyword>
<keyword evidence="1" id="KW-0808">Transferase</keyword>
<organism evidence="4 5">
    <name type="scientific">Chironomus riparius</name>
    <dbReference type="NCBI Taxonomy" id="315576"/>
    <lineage>
        <taxon>Eukaryota</taxon>
        <taxon>Metazoa</taxon>
        <taxon>Ecdysozoa</taxon>
        <taxon>Arthropoda</taxon>
        <taxon>Hexapoda</taxon>
        <taxon>Insecta</taxon>
        <taxon>Pterygota</taxon>
        <taxon>Neoptera</taxon>
        <taxon>Endopterygota</taxon>
        <taxon>Diptera</taxon>
        <taxon>Nematocera</taxon>
        <taxon>Chironomoidea</taxon>
        <taxon>Chironomidae</taxon>
        <taxon>Chironominae</taxon>
        <taxon>Chironomus</taxon>
    </lineage>
</organism>
<protein>
    <recommendedName>
        <fullName evidence="3">Carbohydrate kinase PfkB domain-containing protein</fullName>
    </recommendedName>
</protein>
<evidence type="ECO:0000313" key="5">
    <source>
        <dbReference type="Proteomes" id="UP001153620"/>
    </source>
</evidence>
<dbReference type="Proteomes" id="UP001153620">
    <property type="component" value="Chromosome 3"/>
</dbReference>
<dbReference type="OrthoDB" id="204058at2759"/>
<evidence type="ECO:0000256" key="1">
    <source>
        <dbReference type="ARBA" id="ARBA00022679"/>
    </source>
</evidence>
<feature type="domain" description="Carbohydrate kinase PfkB" evidence="3">
    <location>
        <begin position="1"/>
        <end position="293"/>
    </location>
</feature>
<name>A0A9N9S0Z9_9DIPT</name>
<accession>A0A9N9S0Z9</accession>
<dbReference type="CDD" id="cd01939">
    <property type="entry name" value="Ketohexokinase"/>
    <property type="match status" value="1"/>
</dbReference>
<dbReference type="PROSITE" id="PS00584">
    <property type="entry name" value="PFKB_KINASES_2"/>
    <property type="match status" value="1"/>
</dbReference>
<dbReference type="InterPro" id="IPR029056">
    <property type="entry name" value="Ribokinase-like"/>
</dbReference>
<dbReference type="AlphaFoldDB" id="A0A9N9S0Z9"/>
<dbReference type="GO" id="GO:0006000">
    <property type="term" value="P:fructose metabolic process"/>
    <property type="evidence" value="ECO:0007669"/>
    <property type="project" value="InterPro"/>
</dbReference>
<dbReference type="EMBL" id="OU895879">
    <property type="protein sequence ID" value="CAG9806867.1"/>
    <property type="molecule type" value="Genomic_DNA"/>
</dbReference>
<dbReference type="Pfam" id="PF00294">
    <property type="entry name" value="PfkB"/>
    <property type="match status" value="1"/>
</dbReference>
<reference evidence="4" key="1">
    <citation type="submission" date="2022-01" db="EMBL/GenBank/DDBJ databases">
        <authorList>
            <person name="King R."/>
        </authorList>
    </citation>
    <scope>NUCLEOTIDE SEQUENCE</scope>
</reference>
<evidence type="ECO:0000259" key="3">
    <source>
        <dbReference type="Pfam" id="PF00294"/>
    </source>
</evidence>
<dbReference type="InterPro" id="IPR034093">
    <property type="entry name" value="KHK"/>
</dbReference>
<dbReference type="PANTHER" id="PTHR42774:SF3">
    <property type="entry name" value="KETOHEXOKINASE"/>
    <property type="match status" value="1"/>
</dbReference>
<dbReference type="PANTHER" id="PTHR42774">
    <property type="entry name" value="PHOSPHOTRANSFERASE SYSTEM TRANSPORT PROTEIN"/>
    <property type="match status" value="1"/>
</dbReference>
<dbReference type="SUPFAM" id="SSF53613">
    <property type="entry name" value="Ribokinase-like"/>
    <property type="match status" value="1"/>
</dbReference>
<evidence type="ECO:0000256" key="2">
    <source>
        <dbReference type="ARBA" id="ARBA00022777"/>
    </source>
</evidence>
<dbReference type="GO" id="GO:0004454">
    <property type="term" value="F:ketohexokinase activity"/>
    <property type="evidence" value="ECO:0007669"/>
    <property type="project" value="InterPro"/>
</dbReference>
<sequence>MRKILLVGECVLDIIQIVETFPKEDDDVRSVHAYHQRGGNASNSSTVLTNLGLNCELLTTFSNDKMFVFIIEDLKDRDIEIKNCRYYENCNIPLSTVLLSKDTGYRTIIHTNKNLPHVKFEDFDKCDLSEYYWVHFEARSVPETTRMMKKIKDFNEGKAESDKIKISLELEKKRDENMLLIKYADVAILGRDFAEILGCNDKKTAIYKLRDMTMNDDRYKNKNCMLICPWGKDGACALDLEGNFFESPIYPCETTVDTLGAGDTFTAGILYSLIKDFNNIQQAIHNGCKLAGYKCGFYGYDCVKDFQFS</sequence>
<gene>
    <name evidence="4" type="ORF">CHIRRI_LOCUS9721</name>
</gene>
<dbReference type="InterPro" id="IPR002173">
    <property type="entry name" value="Carboh/pur_kinase_PfkB_CS"/>
</dbReference>
<evidence type="ECO:0000313" key="4">
    <source>
        <dbReference type="EMBL" id="CAG9806867.1"/>
    </source>
</evidence>
<dbReference type="InterPro" id="IPR011611">
    <property type="entry name" value="PfkB_dom"/>
</dbReference>
<reference evidence="4" key="2">
    <citation type="submission" date="2022-10" db="EMBL/GenBank/DDBJ databases">
        <authorList>
            <consortium name="ENA_rothamsted_submissions"/>
            <consortium name="culmorum"/>
            <person name="King R."/>
        </authorList>
    </citation>
    <scope>NUCLEOTIDE SEQUENCE</scope>
</reference>
<proteinExistence type="predicted"/>
<dbReference type="InterPro" id="IPR052562">
    <property type="entry name" value="Ketohexokinase-related"/>
</dbReference>
<dbReference type="Gene3D" id="3.40.1190.20">
    <property type="match status" value="1"/>
</dbReference>
<keyword evidence="2" id="KW-0418">Kinase</keyword>